<proteinExistence type="predicted"/>
<comment type="caution">
    <text evidence="1">The sequence shown here is derived from an EMBL/GenBank/DDBJ whole genome shotgun (WGS) entry which is preliminary data.</text>
</comment>
<evidence type="ECO:0000313" key="1">
    <source>
        <dbReference type="EMBL" id="MPM98637.1"/>
    </source>
</evidence>
<protein>
    <submittedName>
        <fullName evidence="1">Uncharacterized protein</fullName>
    </submittedName>
</protein>
<sequence>MPGGKIGPVHIVMHHRVDVERNRFVTAEPADHGERHPAAAQLPCQHHRRVSAEDQPGATGDQFVDPLIAQFTGLK</sequence>
<gene>
    <name evidence="1" type="ORF">SDC9_145825</name>
</gene>
<dbReference type="EMBL" id="VSSQ01044782">
    <property type="protein sequence ID" value="MPM98637.1"/>
    <property type="molecule type" value="Genomic_DNA"/>
</dbReference>
<organism evidence="1">
    <name type="scientific">bioreactor metagenome</name>
    <dbReference type="NCBI Taxonomy" id="1076179"/>
    <lineage>
        <taxon>unclassified sequences</taxon>
        <taxon>metagenomes</taxon>
        <taxon>ecological metagenomes</taxon>
    </lineage>
</organism>
<name>A0A645E9N1_9ZZZZ</name>
<dbReference type="AlphaFoldDB" id="A0A645E9N1"/>
<reference evidence="1" key="1">
    <citation type="submission" date="2019-08" db="EMBL/GenBank/DDBJ databases">
        <authorList>
            <person name="Kucharzyk K."/>
            <person name="Murdoch R.W."/>
            <person name="Higgins S."/>
            <person name="Loffler F."/>
        </authorList>
    </citation>
    <scope>NUCLEOTIDE SEQUENCE</scope>
</reference>
<accession>A0A645E9N1</accession>